<evidence type="ECO:0000313" key="2">
    <source>
        <dbReference type="EMBL" id="KRG17825.1"/>
    </source>
</evidence>
<reference evidence="3" key="2">
    <citation type="journal article" date="2016" name="Genome Announc.">
        <title>Draft Genome Sequences of Two Novel Amoeba-Resistant Intranuclear Bacteria, 'Candidatus Berkiella cookevillensis' and 'Candidatus Berkiella aquae'.</title>
        <authorList>
            <person name="Mehari Y.T."/>
            <person name="Arivett B.A."/>
            <person name="Farone A.L."/>
            <person name="Gunderson J.H."/>
            <person name="Farone M.B."/>
        </authorList>
    </citation>
    <scope>NUCLEOTIDE SEQUENCE</scope>
    <source>
        <strain evidence="3">HT99</strain>
    </source>
</reference>
<proteinExistence type="predicted"/>
<dbReference type="NCBIfam" id="TIGR02761">
    <property type="entry name" value="TraE_TIGR"/>
    <property type="match status" value="1"/>
</dbReference>
<comment type="caution">
    <text evidence="2">The sequence shown here is derived from an EMBL/GenBank/DDBJ whole genome shotgun (WGS) entry which is preliminary data.</text>
</comment>
<gene>
    <name evidence="3" type="primary">traE</name>
    <name evidence="3" type="ORF">HT99x_015605</name>
    <name evidence="2" type="ORF">HT99x_03145</name>
</gene>
<feature type="transmembrane region" description="Helical" evidence="1">
    <location>
        <begin position="20"/>
        <end position="39"/>
    </location>
</feature>
<dbReference type="RefSeq" id="WP_075067728.1">
    <property type="nucleotide sequence ID" value="NZ_LKAJ02000003.1"/>
</dbReference>
<protein>
    <submittedName>
        <fullName evidence="2">TraE protein</fullName>
    </submittedName>
    <submittedName>
        <fullName evidence="3">Type IV conjugative transfer system protein TraE</fullName>
    </submittedName>
</protein>
<evidence type="ECO:0000256" key="1">
    <source>
        <dbReference type="SAM" id="Phobius"/>
    </source>
</evidence>
<dbReference type="EMBL" id="LKAJ02000003">
    <property type="protein sequence ID" value="MCS5712865.1"/>
    <property type="molecule type" value="Genomic_DNA"/>
</dbReference>
<dbReference type="OrthoDB" id="5880202at2"/>
<keyword evidence="1" id="KW-0812">Transmembrane</keyword>
<organism evidence="2">
    <name type="scientific">Candidatus Berkiella aquae</name>
    <dbReference type="NCBI Taxonomy" id="295108"/>
    <lineage>
        <taxon>Bacteria</taxon>
        <taxon>Pseudomonadati</taxon>
        <taxon>Pseudomonadota</taxon>
        <taxon>Gammaproteobacteria</taxon>
        <taxon>Candidatus Berkiellales</taxon>
        <taxon>Candidatus Berkiellaceae</taxon>
        <taxon>Candidatus Berkiella</taxon>
    </lineage>
</organism>
<dbReference type="Proteomes" id="UP000051497">
    <property type="component" value="Unassembled WGS sequence"/>
</dbReference>
<evidence type="ECO:0000313" key="3">
    <source>
        <dbReference type="EMBL" id="MCS5712865.1"/>
    </source>
</evidence>
<accession>A0A0Q9YMX4</accession>
<dbReference type="STRING" id="295108.HT99x_03145"/>
<keyword evidence="1" id="KW-0472">Membrane</keyword>
<reference evidence="2" key="1">
    <citation type="submission" date="2015-09" db="EMBL/GenBank/DDBJ databases">
        <title>Draft Genome Sequences of Two Novel Amoeba-resistant Intranuclear Bacteria, Candidatus Berkiella cookevillensis and Candidatus Berkiella aquae.</title>
        <authorList>
            <person name="Mehari Y.T."/>
            <person name="Arivett B.A."/>
            <person name="Farone A.L."/>
            <person name="Gunderson J.H."/>
            <person name="Farone M.B."/>
        </authorList>
    </citation>
    <scope>NUCLEOTIDE SEQUENCE [LARGE SCALE GENOMIC DNA]</scope>
    <source>
        <strain evidence="2">HT99</strain>
    </source>
</reference>
<dbReference type="InterPro" id="IPR007973">
    <property type="entry name" value="Pilus_assembly_TraE"/>
</dbReference>
<name>A0A0Q9YMX4_9GAMM</name>
<keyword evidence="4" id="KW-1185">Reference proteome</keyword>
<sequence length="189" mass="21657">MKLTAYTFQLSQTRRQRDLLLIGIIISMVLNVGLAGLSYKLSDQYRIVITPPVIDESFWIENRKVSSSYLQQMADYFSRLLLNTTAVSANSRREAVLSLVDNMSYANFQHLLLDEEEQIKKNNFITMFTPAQFNVDVERLTVEVIGELSIFQGKQQVKNNHKTYKLKFSFSGKSGKLLVKGFEDVTKEA</sequence>
<evidence type="ECO:0000313" key="4">
    <source>
        <dbReference type="Proteomes" id="UP000051497"/>
    </source>
</evidence>
<dbReference type="EMBL" id="LKAJ01000024">
    <property type="protein sequence ID" value="KRG17825.1"/>
    <property type="molecule type" value="Genomic_DNA"/>
</dbReference>
<dbReference type="AlphaFoldDB" id="A0A0Q9YMX4"/>
<dbReference type="Pfam" id="PF05309">
    <property type="entry name" value="TraE"/>
    <property type="match status" value="1"/>
</dbReference>
<reference evidence="3" key="3">
    <citation type="submission" date="2021-06" db="EMBL/GenBank/DDBJ databases">
        <title>Genomic Description and Analysis of Intracellular Bacteria, Candidatus Berkiella cookevillensis and Candidatus Berkiella aquae.</title>
        <authorList>
            <person name="Kidane D.T."/>
            <person name="Mehari Y.T."/>
            <person name="Rice F.C."/>
            <person name="Arivett B.A."/>
            <person name="Farone A.L."/>
            <person name="Berk S.G."/>
            <person name="Farone M.B."/>
        </authorList>
    </citation>
    <scope>NUCLEOTIDE SEQUENCE</scope>
    <source>
        <strain evidence="3">HT99</strain>
    </source>
</reference>
<keyword evidence="1" id="KW-1133">Transmembrane helix</keyword>